<dbReference type="RefSeq" id="WP_338753641.1">
    <property type="nucleotide sequence ID" value="NZ_CP147404.1"/>
</dbReference>
<keyword evidence="6" id="KW-1185">Reference proteome</keyword>
<dbReference type="InterPro" id="IPR025110">
    <property type="entry name" value="AMP-bd_C"/>
</dbReference>
<dbReference type="InterPro" id="IPR042099">
    <property type="entry name" value="ANL_N_sf"/>
</dbReference>
<dbReference type="PANTHER" id="PTHR43201">
    <property type="entry name" value="ACYL-COA SYNTHETASE"/>
    <property type="match status" value="1"/>
</dbReference>
<comment type="similarity">
    <text evidence="1">Belongs to the ATP-dependent AMP-binding enzyme family.</text>
</comment>
<evidence type="ECO:0000259" key="3">
    <source>
        <dbReference type="Pfam" id="PF00501"/>
    </source>
</evidence>
<sequence>MKWELDWLENRVRLTPWKTAVIHAGSNQQWNYQQINHRAKILVHFLLEQKVGKGDRVALISPNHISYFDLMFACAKIGAIFVPINWRLSIQEMNYILADCSPKLVGYHDQFKEMIDTLSFHQDRYFCVSSPEYEIGMSDENEPLLLSVSIEQEDPWMMIYTGGTTGKPKGVILSHRAILWNGLNTIVSWSLTANDTTLTYLPMFHTGGLNALTTPLLMIGGTVVIGNQFDPLEAIEALNQYHCTIALFVPTMYQMMIQEKAFVESSFPSMKVFLSGGAPCPLSVYEAFIKKGIAFKEGYGLTEAGPNNFYIDPEEAKTHRGSVGKSMLFNQIKLLKEDGTEAAVGEVGELLIQGKHTFSAYWNNQAATAEVLQNNWLHTGDLARVNKAGYCFIVGRKKEMIISGGENIYPLEVEQCLLQFPHIEEAAVIGLPDDMWGEKVVAFIVTTNQRSVPSADLQQHCQQALAKYKIPKQFIFIEELPKTHVGKIDKKMLVEIGKGSLEIK</sequence>
<evidence type="ECO:0000256" key="1">
    <source>
        <dbReference type="ARBA" id="ARBA00006432"/>
    </source>
</evidence>
<dbReference type="PANTHER" id="PTHR43201:SF5">
    <property type="entry name" value="MEDIUM-CHAIN ACYL-COA LIGASE ACSF2, MITOCHONDRIAL"/>
    <property type="match status" value="1"/>
</dbReference>
<evidence type="ECO:0000313" key="6">
    <source>
        <dbReference type="Proteomes" id="UP001387364"/>
    </source>
</evidence>
<keyword evidence="2 5" id="KW-0436">Ligase</keyword>
<dbReference type="InterPro" id="IPR000873">
    <property type="entry name" value="AMP-dep_synth/lig_dom"/>
</dbReference>
<accession>A0ABZ2N9M7</accession>
<dbReference type="InterPro" id="IPR020845">
    <property type="entry name" value="AMP-binding_CS"/>
</dbReference>
<reference evidence="5 6" key="1">
    <citation type="submission" date="2024-02" db="EMBL/GenBank/DDBJ databases">
        <title>Seven novel Bacillus-like species.</title>
        <authorList>
            <person name="Liu G."/>
        </authorList>
    </citation>
    <scope>NUCLEOTIDE SEQUENCE [LARGE SCALE GENOMIC DNA]</scope>
    <source>
        <strain evidence="5 6">FJAT-52991</strain>
    </source>
</reference>
<feature type="domain" description="AMP-dependent synthetase/ligase" evidence="3">
    <location>
        <begin position="9"/>
        <end position="362"/>
    </location>
</feature>
<dbReference type="Gene3D" id="3.40.50.12780">
    <property type="entry name" value="N-terminal domain of ligase-like"/>
    <property type="match status" value="1"/>
</dbReference>
<feature type="domain" description="AMP-binding enzyme C-terminal" evidence="4">
    <location>
        <begin position="412"/>
        <end position="487"/>
    </location>
</feature>
<proteinExistence type="inferred from homology"/>
<dbReference type="SUPFAM" id="SSF56801">
    <property type="entry name" value="Acetyl-CoA synthetase-like"/>
    <property type="match status" value="1"/>
</dbReference>
<dbReference type="Pfam" id="PF00501">
    <property type="entry name" value="AMP-binding"/>
    <property type="match status" value="1"/>
</dbReference>
<dbReference type="PROSITE" id="PS00455">
    <property type="entry name" value="AMP_BINDING"/>
    <property type="match status" value="1"/>
</dbReference>
<dbReference type="GO" id="GO:0016874">
    <property type="term" value="F:ligase activity"/>
    <property type="evidence" value="ECO:0007669"/>
    <property type="project" value="UniProtKB-KW"/>
</dbReference>
<dbReference type="Proteomes" id="UP001387364">
    <property type="component" value="Chromosome"/>
</dbReference>
<dbReference type="CDD" id="cd17631">
    <property type="entry name" value="FACL_FadD13-like"/>
    <property type="match status" value="1"/>
</dbReference>
<name>A0ABZ2N9M7_9BACI</name>
<dbReference type="Gene3D" id="3.30.300.30">
    <property type="match status" value="1"/>
</dbReference>
<protein>
    <submittedName>
        <fullName evidence="5">Long-chain fatty acid--CoA ligase</fullName>
    </submittedName>
</protein>
<organism evidence="5 6">
    <name type="scientific">Bacillus kandeliae</name>
    <dbReference type="NCBI Taxonomy" id="3129297"/>
    <lineage>
        <taxon>Bacteria</taxon>
        <taxon>Bacillati</taxon>
        <taxon>Bacillota</taxon>
        <taxon>Bacilli</taxon>
        <taxon>Bacillales</taxon>
        <taxon>Bacillaceae</taxon>
        <taxon>Bacillus</taxon>
    </lineage>
</organism>
<gene>
    <name evidence="5" type="ORF">WDJ61_05330</name>
</gene>
<evidence type="ECO:0000259" key="4">
    <source>
        <dbReference type="Pfam" id="PF13193"/>
    </source>
</evidence>
<dbReference type="InterPro" id="IPR045851">
    <property type="entry name" value="AMP-bd_C_sf"/>
</dbReference>
<evidence type="ECO:0000256" key="2">
    <source>
        <dbReference type="ARBA" id="ARBA00022598"/>
    </source>
</evidence>
<evidence type="ECO:0000313" key="5">
    <source>
        <dbReference type="EMBL" id="WXB94051.1"/>
    </source>
</evidence>
<dbReference type="EMBL" id="CP147404">
    <property type="protein sequence ID" value="WXB94051.1"/>
    <property type="molecule type" value="Genomic_DNA"/>
</dbReference>
<dbReference type="Pfam" id="PF13193">
    <property type="entry name" value="AMP-binding_C"/>
    <property type="match status" value="1"/>
</dbReference>